<reference evidence="2" key="1">
    <citation type="journal article" date="2021" name="Proc. Natl. Acad. Sci. U.S.A.">
        <title>A Catalog of Tens of Thousands of Viruses from Human Metagenomes Reveals Hidden Associations with Chronic Diseases.</title>
        <authorList>
            <person name="Tisza M.J."/>
            <person name="Buck C.B."/>
        </authorList>
    </citation>
    <scope>NUCLEOTIDE SEQUENCE</scope>
    <source>
        <strain evidence="2">CtisV53</strain>
    </source>
</reference>
<evidence type="ECO:0000313" key="2">
    <source>
        <dbReference type="EMBL" id="DAE08023.1"/>
    </source>
</evidence>
<protein>
    <submittedName>
        <fullName evidence="2">Uncharacterized protein</fullName>
    </submittedName>
</protein>
<name>A0A8S5PLG3_9CAUD</name>
<keyword evidence="1" id="KW-0175">Coiled coil</keyword>
<evidence type="ECO:0000256" key="1">
    <source>
        <dbReference type="SAM" id="Coils"/>
    </source>
</evidence>
<feature type="coiled-coil region" evidence="1">
    <location>
        <begin position="48"/>
        <end position="75"/>
    </location>
</feature>
<dbReference type="EMBL" id="BK015461">
    <property type="protein sequence ID" value="DAE08023.1"/>
    <property type="molecule type" value="Genomic_DNA"/>
</dbReference>
<organism evidence="2">
    <name type="scientific">Myoviridae sp. ctisV53</name>
    <dbReference type="NCBI Taxonomy" id="2825156"/>
    <lineage>
        <taxon>Viruses</taxon>
        <taxon>Duplodnaviria</taxon>
        <taxon>Heunggongvirae</taxon>
        <taxon>Uroviricota</taxon>
        <taxon>Caudoviricetes</taxon>
    </lineage>
</organism>
<proteinExistence type="predicted"/>
<accession>A0A8S5PLG3</accession>
<sequence length="225" mass="24638">MKTEKIAAALRCSSQVPGPQLDCRTCLYHMEETVDGVDYAGCDCDRIAVDAADRLEELVERCARYAEEIAVLRERQKWAVEDASPYAAATERQVVGGGVTDAPDGTEKIYGDTGLTAENAAALQKDWRDLCTVIGECGGLDRVKELAELDKDGRVAILPCKPDGVMLDMSDPERPELMKKLHFAVAYVRCGIVFHKPYKIFSENVAAGHIRPVSSSAEKMLGEEV</sequence>